<dbReference type="FunFam" id="2.60.40.10:FF:001096">
    <property type="entry name" value="Interleukin 1 receptor like 2"/>
    <property type="match status" value="1"/>
</dbReference>
<keyword evidence="12" id="KW-0325">Glycoprotein</keyword>
<dbReference type="InterPro" id="IPR007110">
    <property type="entry name" value="Ig-like_dom"/>
</dbReference>
<evidence type="ECO:0000256" key="15">
    <source>
        <dbReference type="ARBA" id="ARBA00064834"/>
    </source>
</evidence>
<keyword evidence="5" id="KW-0677">Repeat</keyword>
<protein>
    <recommendedName>
        <fullName evidence="16">Interleukin-1 receptor-like 2</fullName>
    </recommendedName>
    <alternativeName>
        <fullName evidence="17">IL-36 receptor</fullName>
    </alternativeName>
    <alternativeName>
        <fullName evidence="18">Interleukin-1 receptor-related protein 2</fullName>
    </alternativeName>
</protein>
<keyword evidence="4" id="KW-0732">Signal</keyword>
<evidence type="ECO:0000256" key="7">
    <source>
        <dbReference type="ARBA" id="ARBA00022989"/>
    </source>
</evidence>
<dbReference type="InterPro" id="IPR003599">
    <property type="entry name" value="Ig_sub"/>
</dbReference>
<evidence type="ECO:0000256" key="8">
    <source>
        <dbReference type="ARBA" id="ARBA00023027"/>
    </source>
</evidence>
<evidence type="ECO:0000256" key="12">
    <source>
        <dbReference type="ARBA" id="ARBA00023180"/>
    </source>
</evidence>
<dbReference type="InterPro" id="IPR015621">
    <property type="entry name" value="IL-1_rcpt_fam"/>
</dbReference>
<evidence type="ECO:0000256" key="11">
    <source>
        <dbReference type="ARBA" id="ARBA00023170"/>
    </source>
</evidence>
<dbReference type="GO" id="GO:0006954">
    <property type="term" value="P:inflammatory response"/>
    <property type="evidence" value="ECO:0007669"/>
    <property type="project" value="UniProtKB-KW"/>
</dbReference>
<dbReference type="InterPro" id="IPR003598">
    <property type="entry name" value="Ig_sub2"/>
</dbReference>
<evidence type="ECO:0000256" key="6">
    <source>
        <dbReference type="ARBA" id="ARBA00022801"/>
    </source>
</evidence>
<reference evidence="23" key="1">
    <citation type="submission" date="2025-08" db="UniProtKB">
        <authorList>
            <consortium name="RefSeq"/>
        </authorList>
    </citation>
    <scope>IDENTIFICATION</scope>
</reference>
<keyword evidence="11" id="KW-0675">Receptor</keyword>
<dbReference type="SMART" id="SM00409">
    <property type="entry name" value="IG"/>
    <property type="match status" value="3"/>
</dbReference>
<dbReference type="GeneID" id="110299561"/>
<evidence type="ECO:0000256" key="9">
    <source>
        <dbReference type="ARBA" id="ARBA00023136"/>
    </source>
</evidence>
<keyword evidence="14" id="KW-0393">Immunoglobulin domain</keyword>
<comment type="subcellular location">
    <subcellularLocation>
        <location evidence="1">Membrane</location>
        <topology evidence="1">Single-pass type I membrane protein</topology>
    </subcellularLocation>
</comment>
<dbReference type="Gene3D" id="3.40.50.10140">
    <property type="entry name" value="Toll/interleukin-1 receptor homology (TIR) domain"/>
    <property type="match status" value="1"/>
</dbReference>
<keyword evidence="7 19" id="KW-1133">Transmembrane helix</keyword>
<dbReference type="SMART" id="SM00408">
    <property type="entry name" value="IGc2"/>
    <property type="match status" value="2"/>
</dbReference>
<dbReference type="GO" id="GO:0050727">
    <property type="term" value="P:regulation of inflammatory response"/>
    <property type="evidence" value="ECO:0007669"/>
    <property type="project" value="UniProtKB-ARBA"/>
</dbReference>
<name>A0A6P5Q587_MUSCR</name>
<dbReference type="PROSITE" id="PS50835">
    <property type="entry name" value="IG_LIKE"/>
    <property type="match status" value="2"/>
</dbReference>
<dbReference type="FunFam" id="2.60.40.10:FF:001302">
    <property type="entry name" value="Interleukin 1 receptor like 2"/>
    <property type="match status" value="1"/>
</dbReference>
<sequence length="618" mass="70517">MFVAYVTQLVWNYVALDNCVPHTSRYKSEKKRGGGHQRRLKSPEMGVTSLLFCGVFFVLLFFVAADTCEDIFMHNVIISEGQPFLFNCTYPPETNRAVNLTWYKTPSKSPVSNNRHFRVHQDQTWILFLPLTVEDAGIYQCFIRNAHKCYQIAVNLTVFKSHWCDSSMEGSPINSTDVYQQMLPIGKSGSLNCHLYFPESCALDSIKWYKGCEEIKAGEKYSPSGAKLLVNNVAVEDSGSYACSARLTHLGRHFTIRNYIAVNTKEVEYGRRIPNITYPKNNSIEVPLGSTLIVNCNITDTKENTNLRCWRVNNTLVDDYYKDSKRIQEGIETNVSLRDQIRYTVNITFLKVKIEDYGRPFTCHAGVSAAYIILIHPVPDFRAYLLGGLMAFLLLVVSVLFIYNSFKIDIMLWYRSAFHTAQAPDDEKLYDAYVLYPKYPRGSQGHDVDTLVMKILPEVLEKQCGYKLFIFGRDEFPGQAVANVIDENIKLCRRLMVFVAPESSSFGFLKNLSEEQIAVYNALIQHGMKVILIELEKVKDYSTMPESIQYIRQKHGAIQWDGDFTEQSQCAKTKFWKKVRYHMPPRRYPASSPVQLLGHIPCNCKAGKCNAATGLITP</sequence>
<evidence type="ECO:0000256" key="13">
    <source>
        <dbReference type="ARBA" id="ARBA00023198"/>
    </source>
</evidence>
<dbReference type="PRINTS" id="PR01538">
    <property type="entry name" value="INTRLEUKN1R1"/>
</dbReference>
<keyword evidence="22" id="KW-1185">Reference proteome</keyword>
<evidence type="ECO:0000256" key="5">
    <source>
        <dbReference type="ARBA" id="ARBA00022737"/>
    </source>
</evidence>
<comment type="subunit">
    <text evidence="15">Interacts with IL1RAP; the association is enhanced by IL36B indicative for an functional signaling complex and inhibited by IL36RN.</text>
</comment>
<dbReference type="Pfam" id="PF01582">
    <property type="entry name" value="TIR"/>
    <property type="match status" value="1"/>
</dbReference>
<dbReference type="FunFam" id="3.40.50.10140:FF:000002">
    <property type="entry name" value="Interleukin 1 receptor accessory protein"/>
    <property type="match status" value="1"/>
</dbReference>
<dbReference type="SUPFAM" id="SSF48726">
    <property type="entry name" value="Immunoglobulin"/>
    <property type="match status" value="3"/>
</dbReference>
<dbReference type="FunFam" id="2.60.40.10:FF:000188">
    <property type="entry name" value="Interleukin-1 receptor accessory protein-like 1"/>
    <property type="match status" value="1"/>
</dbReference>
<dbReference type="RefSeq" id="XP_021024941.2">
    <property type="nucleotide sequence ID" value="XM_021169282.2"/>
</dbReference>
<dbReference type="Pfam" id="PF13895">
    <property type="entry name" value="Ig_2"/>
    <property type="match status" value="1"/>
</dbReference>
<evidence type="ECO:0000259" key="20">
    <source>
        <dbReference type="PROSITE" id="PS50104"/>
    </source>
</evidence>
<dbReference type="SMART" id="SM00255">
    <property type="entry name" value="TIR"/>
    <property type="match status" value="1"/>
</dbReference>
<evidence type="ECO:0000256" key="4">
    <source>
        <dbReference type="ARBA" id="ARBA00022729"/>
    </source>
</evidence>
<feature type="transmembrane region" description="Helical" evidence="19">
    <location>
        <begin position="383"/>
        <end position="406"/>
    </location>
</feature>
<dbReference type="InterPro" id="IPR004074">
    <property type="entry name" value="IL-1_rcpt_I/II-typ"/>
</dbReference>
<keyword evidence="3 19" id="KW-0812">Transmembrane</keyword>
<dbReference type="Pfam" id="PF07679">
    <property type="entry name" value="I-set"/>
    <property type="match status" value="1"/>
</dbReference>
<evidence type="ECO:0000256" key="2">
    <source>
        <dbReference type="ARBA" id="ARBA00009752"/>
    </source>
</evidence>
<dbReference type="GO" id="GO:0016020">
    <property type="term" value="C:membrane"/>
    <property type="evidence" value="ECO:0007669"/>
    <property type="project" value="UniProtKB-SubCell"/>
</dbReference>
<dbReference type="CTD" id="8808"/>
<dbReference type="PANTHER" id="PTHR11890:SF9">
    <property type="entry name" value="INTERLEUKIN-1 RECEPTOR-LIKE 2"/>
    <property type="match status" value="1"/>
</dbReference>
<dbReference type="SUPFAM" id="SSF52200">
    <property type="entry name" value="Toll/Interleukin receptor TIR domain"/>
    <property type="match status" value="1"/>
</dbReference>
<keyword evidence="6" id="KW-0378">Hydrolase</keyword>
<dbReference type="PRINTS" id="PR01536">
    <property type="entry name" value="INTRLKN1R12F"/>
</dbReference>
<keyword evidence="9 19" id="KW-0472">Membrane</keyword>
<dbReference type="InterPro" id="IPR004076">
    <property type="entry name" value="IL-1_rcpt_I-typ"/>
</dbReference>
<dbReference type="GO" id="GO:0004909">
    <property type="term" value="F:interleukin-1, type I, activating receptor activity"/>
    <property type="evidence" value="ECO:0007669"/>
    <property type="project" value="InterPro"/>
</dbReference>
<evidence type="ECO:0000313" key="22">
    <source>
        <dbReference type="Proteomes" id="UP000515126"/>
    </source>
</evidence>
<dbReference type="Gene3D" id="2.60.40.10">
    <property type="entry name" value="Immunoglobulins"/>
    <property type="match status" value="3"/>
</dbReference>
<dbReference type="InterPro" id="IPR036179">
    <property type="entry name" value="Ig-like_dom_sf"/>
</dbReference>
<keyword evidence="13" id="KW-0395">Inflammatory response</keyword>
<keyword evidence="10" id="KW-1015">Disulfide bond</keyword>
<feature type="domain" description="TIR" evidence="20">
    <location>
        <begin position="428"/>
        <end position="583"/>
    </location>
</feature>
<evidence type="ECO:0000256" key="17">
    <source>
        <dbReference type="ARBA" id="ARBA00077806"/>
    </source>
</evidence>
<evidence type="ECO:0000256" key="3">
    <source>
        <dbReference type="ARBA" id="ARBA00022692"/>
    </source>
</evidence>
<feature type="transmembrane region" description="Helical" evidence="19">
    <location>
        <begin position="45"/>
        <end position="65"/>
    </location>
</feature>
<evidence type="ECO:0000256" key="16">
    <source>
        <dbReference type="ARBA" id="ARBA00069797"/>
    </source>
</evidence>
<feature type="domain" description="Ig-like" evidence="21">
    <location>
        <begin position="172"/>
        <end position="245"/>
    </location>
</feature>
<organism evidence="22 23">
    <name type="scientific">Mus caroli</name>
    <name type="common">Ryukyu mouse</name>
    <name type="synonym">Ricefield mouse</name>
    <dbReference type="NCBI Taxonomy" id="10089"/>
    <lineage>
        <taxon>Eukaryota</taxon>
        <taxon>Metazoa</taxon>
        <taxon>Chordata</taxon>
        <taxon>Craniata</taxon>
        <taxon>Vertebrata</taxon>
        <taxon>Euteleostomi</taxon>
        <taxon>Mammalia</taxon>
        <taxon>Eutheria</taxon>
        <taxon>Euarchontoglires</taxon>
        <taxon>Glires</taxon>
        <taxon>Rodentia</taxon>
        <taxon>Myomorpha</taxon>
        <taxon>Muroidea</taxon>
        <taxon>Muridae</taxon>
        <taxon>Murinae</taxon>
        <taxon>Mus</taxon>
        <taxon>Mus</taxon>
    </lineage>
</organism>
<dbReference type="InterPro" id="IPR035897">
    <property type="entry name" value="Toll_tir_struct_dom_sf"/>
</dbReference>
<feature type="domain" description="Ig-like" evidence="21">
    <location>
        <begin position="43"/>
        <end position="157"/>
    </location>
</feature>
<proteinExistence type="inferred from homology"/>
<dbReference type="PROSITE" id="PS50104">
    <property type="entry name" value="TIR"/>
    <property type="match status" value="1"/>
</dbReference>
<evidence type="ECO:0000256" key="10">
    <source>
        <dbReference type="ARBA" id="ARBA00023157"/>
    </source>
</evidence>
<dbReference type="InterPro" id="IPR000157">
    <property type="entry name" value="TIR_dom"/>
</dbReference>
<dbReference type="GO" id="GO:0016787">
    <property type="term" value="F:hydrolase activity"/>
    <property type="evidence" value="ECO:0007669"/>
    <property type="project" value="UniProtKB-KW"/>
</dbReference>
<evidence type="ECO:0000313" key="23">
    <source>
        <dbReference type="RefSeq" id="XP_021024941.2"/>
    </source>
</evidence>
<evidence type="ECO:0000256" key="18">
    <source>
        <dbReference type="ARBA" id="ARBA00078535"/>
    </source>
</evidence>
<evidence type="ECO:0000256" key="19">
    <source>
        <dbReference type="SAM" id="Phobius"/>
    </source>
</evidence>
<gene>
    <name evidence="23" type="primary">Il1rl2</name>
</gene>
<dbReference type="PANTHER" id="PTHR11890">
    <property type="entry name" value="INTERLEUKIN-1 RECEPTOR FAMILY MEMBER"/>
    <property type="match status" value="1"/>
</dbReference>
<evidence type="ECO:0000256" key="1">
    <source>
        <dbReference type="ARBA" id="ARBA00004479"/>
    </source>
</evidence>
<keyword evidence="8" id="KW-0520">NAD</keyword>
<dbReference type="InterPro" id="IPR013783">
    <property type="entry name" value="Ig-like_fold"/>
</dbReference>
<dbReference type="Proteomes" id="UP000515126">
    <property type="component" value="Chromosome 1"/>
</dbReference>
<accession>A0A6P5Q587</accession>
<dbReference type="PRINTS" id="PR01537">
    <property type="entry name" value="INTRLKN1R1F"/>
</dbReference>
<evidence type="ECO:0000256" key="14">
    <source>
        <dbReference type="ARBA" id="ARBA00023319"/>
    </source>
</evidence>
<dbReference type="AlphaFoldDB" id="A0A6P5Q587"/>
<comment type="similarity">
    <text evidence="2">Belongs to the interleukin-1 receptor family.</text>
</comment>
<evidence type="ECO:0000259" key="21">
    <source>
        <dbReference type="PROSITE" id="PS50835"/>
    </source>
</evidence>
<dbReference type="InterPro" id="IPR013098">
    <property type="entry name" value="Ig_I-set"/>
</dbReference>